<dbReference type="HOGENOM" id="CLU_006462_6_5_12"/>
<dbReference type="InterPro" id="IPR017853">
    <property type="entry name" value="GH"/>
</dbReference>
<dbReference type="SMART" id="SM00642">
    <property type="entry name" value="Aamy"/>
    <property type="match status" value="1"/>
</dbReference>
<proteinExistence type="predicted"/>
<dbReference type="STRING" id="573413.Spirs_0080"/>
<organism evidence="4 5">
    <name type="scientific">Sediminispirochaeta smaragdinae (strain DSM 11293 / JCM 15392 / SEBR 4228)</name>
    <name type="common">Spirochaeta smaragdinae</name>
    <dbReference type="NCBI Taxonomy" id="573413"/>
    <lineage>
        <taxon>Bacteria</taxon>
        <taxon>Pseudomonadati</taxon>
        <taxon>Spirochaetota</taxon>
        <taxon>Spirochaetia</taxon>
        <taxon>Spirochaetales</taxon>
        <taxon>Spirochaetaceae</taxon>
        <taxon>Sediminispirochaeta</taxon>
    </lineage>
</organism>
<dbReference type="RefSeq" id="WP_013252704.1">
    <property type="nucleotide sequence ID" value="NC_014364.1"/>
</dbReference>
<dbReference type="CAZy" id="GH13">
    <property type="family name" value="Glycoside Hydrolase Family 13"/>
</dbReference>
<dbReference type="CDD" id="cd11353">
    <property type="entry name" value="AmyAc_euk_bac_CMD_like"/>
    <property type="match status" value="1"/>
</dbReference>
<dbReference type="PANTHER" id="PTHR10357:SF210">
    <property type="entry name" value="MALTODEXTRIN GLUCOSIDASE"/>
    <property type="match status" value="1"/>
</dbReference>
<dbReference type="AlphaFoldDB" id="E1R896"/>
<dbReference type="EMBL" id="CP002116">
    <property type="protein sequence ID" value="ADK79240.1"/>
    <property type="molecule type" value="Genomic_DNA"/>
</dbReference>
<dbReference type="KEGG" id="ssm:Spirs_0080"/>
<sequence>MSSWWNDARIYHIFPMGFCGAPHTNDFSSPAEHRILKIIDWLDPIRRMGFDTILLGPVFESTSHGYDTVDFYHIDRRLGNNESFAGFAEEVHRRGMRLMLDGVFNHVGRDFWAFYDLRQKGAASDYVSWFDGVSFSSPGFGDDGFSYTGWEGHQELVQLALSNTEVKDHLFGAIRAMRERFGVDGLRLDVAYNLDEGFLRKLAGFCRSLDPDFTLLGEVIHGDYGRYLHSNGLDSVTNYECYKGIYSSHNDGNFFEIAWSLNRLFGEEGLCHGLPLFNFVDNHDVSRIASILKDRADLPTVYALLCTIPGVPSLYYGSEWESPGVKESGSDWNLRPPAEQIERSGSRLPELIRGLLSLRNGHPALCRGDYRQVHVASRQLAFVRNYGDDWVLILLNSADRSVPIPLKEVPLRELRDTLTGEIAGAQPELGPKSFRIFSTQGPEERV</sequence>
<dbReference type="PANTHER" id="PTHR10357">
    <property type="entry name" value="ALPHA-AMYLASE FAMILY MEMBER"/>
    <property type="match status" value="1"/>
</dbReference>
<accession>E1R896</accession>
<feature type="domain" description="Glycosyl hydrolase family 13 catalytic" evidence="3">
    <location>
        <begin position="12"/>
        <end position="359"/>
    </location>
</feature>
<dbReference type="SUPFAM" id="SSF51445">
    <property type="entry name" value="(Trans)glycosidases"/>
    <property type="match status" value="1"/>
</dbReference>
<dbReference type="GO" id="GO:0005975">
    <property type="term" value="P:carbohydrate metabolic process"/>
    <property type="evidence" value="ECO:0007669"/>
    <property type="project" value="InterPro"/>
</dbReference>
<keyword evidence="1" id="KW-0378">Hydrolase</keyword>
<evidence type="ECO:0000256" key="2">
    <source>
        <dbReference type="ARBA" id="ARBA00023295"/>
    </source>
</evidence>
<dbReference type="InterPro" id="IPR006047">
    <property type="entry name" value="GH13_cat_dom"/>
</dbReference>
<gene>
    <name evidence="4" type="ordered locus">Spirs_0080</name>
</gene>
<evidence type="ECO:0000259" key="3">
    <source>
        <dbReference type="SMART" id="SM00642"/>
    </source>
</evidence>
<dbReference type="eggNOG" id="COG3280">
    <property type="taxonomic scope" value="Bacteria"/>
</dbReference>
<dbReference type="SUPFAM" id="SSF51011">
    <property type="entry name" value="Glycosyl hydrolase domain"/>
    <property type="match status" value="1"/>
</dbReference>
<dbReference type="InterPro" id="IPR013780">
    <property type="entry name" value="Glyco_hydro_b"/>
</dbReference>
<reference evidence="4 5" key="1">
    <citation type="journal article" date="2010" name="Stand. Genomic Sci.">
        <title>Complete genome sequence of Spirochaeta smaragdinae type strain (SEBR 4228).</title>
        <authorList>
            <person name="Mavromatis K."/>
            <person name="Yasawong M."/>
            <person name="Chertkov O."/>
            <person name="Lapidus A."/>
            <person name="Lucas S."/>
            <person name="Nolan M."/>
            <person name="Del Rio T.G."/>
            <person name="Tice H."/>
            <person name="Cheng J.F."/>
            <person name="Pitluck S."/>
            <person name="Liolios K."/>
            <person name="Ivanova N."/>
            <person name="Tapia R."/>
            <person name="Han C."/>
            <person name="Bruce D."/>
            <person name="Goodwin L."/>
            <person name="Pati A."/>
            <person name="Chen A."/>
            <person name="Palaniappan K."/>
            <person name="Land M."/>
            <person name="Hauser L."/>
            <person name="Chang Y.J."/>
            <person name="Jeffries C.D."/>
            <person name="Detter J.C."/>
            <person name="Rohde M."/>
            <person name="Brambilla E."/>
            <person name="Spring S."/>
            <person name="Goker M."/>
            <person name="Sikorski J."/>
            <person name="Woyke T."/>
            <person name="Bristow J."/>
            <person name="Eisen J.A."/>
            <person name="Markowitz V."/>
            <person name="Hugenholtz P."/>
            <person name="Klenk H.P."/>
            <person name="Kyrpides N.C."/>
        </authorList>
    </citation>
    <scope>NUCLEOTIDE SEQUENCE [LARGE SCALE GENOMIC DNA]</scope>
    <source>
        <strain evidence="5">DSM 11293 / JCM 15392 / SEBR 4228</strain>
    </source>
</reference>
<keyword evidence="5" id="KW-1185">Reference proteome</keyword>
<dbReference type="Pfam" id="PF00128">
    <property type="entry name" value="Alpha-amylase"/>
    <property type="match status" value="1"/>
</dbReference>
<name>E1R896_SEDSS</name>
<dbReference type="Proteomes" id="UP000002318">
    <property type="component" value="Chromosome"/>
</dbReference>
<protein>
    <submittedName>
        <fullName evidence="4">Alpha amylase catalytic region</fullName>
    </submittedName>
</protein>
<dbReference type="Gene3D" id="2.60.40.1180">
    <property type="entry name" value="Golgi alpha-mannosidase II"/>
    <property type="match status" value="1"/>
</dbReference>
<dbReference type="Gene3D" id="3.20.20.80">
    <property type="entry name" value="Glycosidases"/>
    <property type="match status" value="1"/>
</dbReference>
<evidence type="ECO:0000313" key="5">
    <source>
        <dbReference type="Proteomes" id="UP000002318"/>
    </source>
</evidence>
<dbReference type="GO" id="GO:0016798">
    <property type="term" value="F:hydrolase activity, acting on glycosyl bonds"/>
    <property type="evidence" value="ECO:0007669"/>
    <property type="project" value="UniProtKB-KW"/>
</dbReference>
<dbReference type="OrthoDB" id="9805159at2"/>
<evidence type="ECO:0000256" key="1">
    <source>
        <dbReference type="ARBA" id="ARBA00022801"/>
    </source>
</evidence>
<dbReference type="eggNOG" id="COG0366">
    <property type="taxonomic scope" value="Bacteria"/>
</dbReference>
<keyword evidence="2" id="KW-0326">Glycosidase</keyword>
<evidence type="ECO:0000313" key="4">
    <source>
        <dbReference type="EMBL" id="ADK79240.1"/>
    </source>
</evidence>